<accession>A0A2P5KDN9</accession>
<dbReference type="Pfam" id="PF17775">
    <property type="entry name" value="YchJ_M-like"/>
    <property type="match status" value="1"/>
</dbReference>
<dbReference type="Proteomes" id="UP000243096">
    <property type="component" value="Unassembled WGS sequence"/>
</dbReference>
<evidence type="ECO:0000259" key="1">
    <source>
        <dbReference type="Pfam" id="PF17775"/>
    </source>
</evidence>
<name>A0A2P5KDN9_9BURK</name>
<keyword evidence="3" id="KW-1185">Reference proteome</keyword>
<proteinExistence type="predicted"/>
<gene>
    <name evidence="2" type="ORF">B0O95_102196</name>
</gene>
<evidence type="ECO:0000313" key="2">
    <source>
        <dbReference type="EMBL" id="PPB84795.1"/>
    </source>
</evidence>
<reference evidence="2 3" key="1">
    <citation type="submission" date="2018-01" db="EMBL/GenBank/DDBJ databases">
        <title>Genomic Encyclopedia of Type Strains, Phase III (KMG-III): the genomes of soil and plant-associated and newly described type strains.</title>
        <authorList>
            <person name="Whitman W."/>
        </authorList>
    </citation>
    <scope>NUCLEOTIDE SEQUENCE [LARGE SCALE GENOMIC DNA]</scope>
    <source>
        <strain evidence="2 3">HKI456</strain>
    </source>
</reference>
<dbReference type="SUPFAM" id="SSF54427">
    <property type="entry name" value="NTF2-like"/>
    <property type="match status" value="1"/>
</dbReference>
<dbReference type="Gene3D" id="3.10.450.50">
    <property type="match status" value="1"/>
</dbReference>
<dbReference type="NCBIfam" id="NF002502">
    <property type="entry name" value="PRK01842.1"/>
    <property type="match status" value="1"/>
</dbReference>
<dbReference type="InterPro" id="IPR048469">
    <property type="entry name" value="YchJ-like_M"/>
</dbReference>
<dbReference type="OrthoDB" id="21421at2"/>
<comment type="caution">
    <text evidence="2">The sequence shown here is derived from an EMBL/GenBank/DDBJ whole genome shotgun (WGS) entry which is preliminary data.</text>
</comment>
<dbReference type="AlphaFoldDB" id="A0A2P5KDN9"/>
<evidence type="ECO:0000313" key="3">
    <source>
        <dbReference type="Proteomes" id="UP000243096"/>
    </source>
</evidence>
<dbReference type="EMBL" id="PRDW01000002">
    <property type="protein sequence ID" value="PPB84795.1"/>
    <property type="molecule type" value="Genomic_DNA"/>
</dbReference>
<protein>
    <submittedName>
        <fullName evidence="2">SEC-C motif-containing protein</fullName>
    </submittedName>
</protein>
<dbReference type="InterPro" id="IPR032710">
    <property type="entry name" value="NTF2-like_dom_sf"/>
</dbReference>
<dbReference type="RefSeq" id="WP_104076501.1">
    <property type="nucleotide sequence ID" value="NZ_CP062178.1"/>
</dbReference>
<sequence>MNGTPHTPRARPTARLHLSPEAPCPCGAVQQGCPARYGPCCARFIEDGEAAPSALELMRSRYTAYTLHAFDYLRQTWDPSTCPPDLGCNADTPTRWLGLTVKQHVSDDDAHSRVEFIARYRSAGAGGGRAQRLHELSRFYRGDDGRWRYVDGDMLG</sequence>
<organism evidence="2 3">
    <name type="scientific">Mycetohabitans endofungorum</name>
    <dbReference type="NCBI Taxonomy" id="417203"/>
    <lineage>
        <taxon>Bacteria</taxon>
        <taxon>Pseudomonadati</taxon>
        <taxon>Pseudomonadota</taxon>
        <taxon>Betaproteobacteria</taxon>
        <taxon>Burkholderiales</taxon>
        <taxon>Burkholderiaceae</taxon>
        <taxon>Mycetohabitans</taxon>
    </lineage>
</organism>
<feature type="domain" description="YchJ-like middle NTF2-like" evidence="1">
    <location>
        <begin position="54"/>
        <end position="152"/>
    </location>
</feature>